<dbReference type="OrthoDB" id="6407068at2759"/>
<proteinExistence type="predicted"/>
<dbReference type="OMA" id="PYSENNW"/>
<evidence type="ECO:0000313" key="2">
    <source>
        <dbReference type="Proteomes" id="UP000494163"/>
    </source>
</evidence>
<dbReference type="InterPro" id="IPR026698">
    <property type="entry name" value="UPF_C3orf38"/>
</dbReference>
<dbReference type="PANTHER" id="PTHR21084:SF1">
    <property type="entry name" value="DENSE INCISORS"/>
    <property type="match status" value="1"/>
</dbReference>
<dbReference type="EMBL" id="CP012525">
    <property type="protein sequence ID" value="ALC43589.1"/>
    <property type="molecule type" value="Genomic_DNA"/>
</dbReference>
<organism evidence="1 2">
    <name type="scientific">Drosophila busckii</name>
    <name type="common">Fruit fly</name>
    <dbReference type="NCBI Taxonomy" id="30019"/>
    <lineage>
        <taxon>Eukaryota</taxon>
        <taxon>Metazoa</taxon>
        <taxon>Ecdysozoa</taxon>
        <taxon>Arthropoda</taxon>
        <taxon>Hexapoda</taxon>
        <taxon>Insecta</taxon>
        <taxon>Pterygota</taxon>
        <taxon>Neoptera</taxon>
        <taxon>Endopterygota</taxon>
        <taxon>Diptera</taxon>
        <taxon>Brachycera</taxon>
        <taxon>Muscomorpha</taxon>
        <taxon>Ephydroidea</taxon>
        <taxon>Drosophilidae</taxon>
        <taxon>Drosophila</taxon>
    </lineage>
</organism>
<protein>
    <submittedName>
        <fullName evidence="1">CG13876</fullName>
    </submittedName>
</protein>
<keyword evidence="2" id="KW-1185">Reference proteome</keyword>
<name>A0A0M3QW61_DROBS</name>
<reference evidence="1 2" key="1">
    <citation type="submission" date="2015-08" db="EMBL/GenBank/DDBJ databases">
        <title>Ancestral chromatin configuration constrains chromatin evolution on differentiating sex chromosomes in Drosophila.</title>
        <authorList>
            <person name="Zhou Q."/>
            <person name="Bachtrog D."/>
        </authorList>
    </citation>
    <scope>NUCLEOTIDE SEQUENCE [LARGE SCALE GENOMIC DNA]</scope>
    <source>
        <tissue evidence="1">Whole larvae</tissue>
    </source>
</reference>
<gene>
    <name evidence="1" type="ORF">Dbus_chr3Lg755</name>
</gene>
<sequence length="285" mass="32069">MNISEQHSLGLRDLLLSEQNTPVLLQLAKSVTKNVCSTDKPEEALEYLTAQTDDIHKLLHKRHITKEILFKYLHSRVPGTLTDFTKTDLVFRVIKYWDQRFKTGHGITTLTTAPAAADNDQQFPIHIIARKFGEWFFDKYNGNKLSLIDLWTDATLNMQVIADDGTNETECESAEEVISSLVGIKRLFGFHFNPNLLHSGVQGRMDAYGQVIVLCCGTLHSADTSVGVFECAFGLLRDPHQDNNWKPKKFKWLLRSSLCPITHTLEASETLSSALALPVPNDSLD</sequence>
<evidence type="ECO:0000313" key="1">
    <source>
        <dbReference type="EMBL" id="ALC43589.1"/>
    </source>
</evidence>
<dbReference type="Proteomes" id="UP000494163">
    <property type="component" value="Chromosome 3L"/>
</dbReference>
<dbReference type="PANTHER" id="PTHR21084">
    <property type="entry name" value="DENSE INCISORS"/>
    <property type="match status" value="1"/>
</dbReference>
<dbReference type="Pfam" id="PF15008">
    <property type="entry name" value="DUF4518"/>
    <property type="match status" value="1"/>
</dbReference>
<accession>A0A0M3QW61</accession>
<dbReference type="SMR" id="A0A0M3QW61"/>
<dbReference type="STRING" id="30019.A0A0M3QW61"/>
<dbReference type="AlphaFoldDB" id="A0A0M3QW61"/>